<sequence>MSVPARPATTTTPRSEGVTAVRRDAGVTVPEGERTVVRVGGVRVGGAGTRGFGGGFAGRGGSEFGEPEMKAFVRGTRGLADGLRRALDALARYGCAVRIALTRFSPVPDTLVGAPLEIHPFLGSGPPAGAVDGSGADLAVHGHAHLETEHGITSGGMRVRDVAQPVVRRAFAVNRQPVHPDRTTSQEGPNGRCPGRGTTESKPVGAAHTATGVEG</sequence>
<protein>
    <recommendedName>
        <fullName evidence="4">Metallophosphoesterase</fullName>
    </recommendedName>
</protein>
<evidence type="ECO:0000313" key="2">
    <source>
        <dbReference type="EMBL" id="EMF52129.1"/>
    </source>
</evidence>
<organism evidence="2 3">
    <name type="scientific">Streptomyces bottropensis ATCC 25435</name>
    <dbReference type="NCBI Taxonomy" id="1054862"/>
    <lineage>
        <taxon>Bacteria</taxon>
        <taxon>Bacillati</taxon>
        <taxon>Actinomycetota</taxon>
        <taxon>Actinomycetes</taxon>
        <taxon>Kitasatosporales</taxon>
        <taxon>Streptomycetaceae</taxon>
        <taxon>Streptomyces</taxon>
    </lineage>
</organism>
<proteinExistence type="predicted"/>
<feature type="region of interest" description="Disordered" evidence="1">
    <location>
        <begin position="173"/>
        <end position="215"/>
    </location>
</feature>
<gene>
    <name evidence="2" type="ORF">SBD_6651</name>
</gene>
<dbReference type="Proteomes" id="UP000030760">
    <property type="component" value="Unassembled WGS sequence"/>
</dbReference>
<evidence type="ECO:0008006" key="4">
    <source>
        <dbReference type="Google" id="ProtNLM"/>
    </source>
</evidence>
<name>M3FJB2_9ACTN</name>
<dbReference type="InterPro" id="IPR029052">
    <property type="entry name" value="Metallo-depent_PP-like"/>
</dbReference>
<evidence type="ECO:0000256" key="1">
    <source>
        <dbReference type="SAM" id="MobiDB-lite"/>
    </source>
</evidence>
<dbReference type="SUPFAM" id="SSF56300">
    <property type="entry name" value="Metallo-dependent phosphatases"/>
    <property type="match status" value="1"/>
</dbReference>
<dbReference type="AlphaFoldDB" id="M3FJB2"/>
<reference evidence="3" key="1">
    <citation type="journal article" date="2013" name="Genome Announc.">
        <title>Draft Genome Sequence of Streptomyces bottropensis ATCC 25435, a Bottromycin-Producing Actinomycete.</title>
        <authorList>
            <person name="Zhang H."/>
            <person name="Zhou W."/>
            <person name="Zhuang Y."/>
            <person name="Liang X."/>
            <person name="Liu T."/>
        </authorList>
    </citation>
    <scope>NUCLEOTIDE SEQUENCE [LARGE SCALE GENOMIC DNA]</scope>
    <source>
        <strain evidence="3">ATCC 25435</strain>
    </source>
</reference>
<accession>M3FJB2</accession>
<dbReference type="EMBL" id="KB405095">
    <property type="protein sequence ID" value="EMF52129.1"/>
    <property type="molecule type" value="Genomic_DNA"/>
</dbReference>
<evidence type="ECO:0000313" key="3">
    <source>
        <dbReference type="Proteomes" id="UP000030760"/>
    </source>
</evidence>